<dbReference type="PANTHER" id="PTHR43172">
    <property type="entry name" value="ADENYLOSUCCINATE LYASE"/>
    <property type="match status" value="1"/>
</dbReference>
<dbReference type="EMBL" id="WUPT01000001">
    <property type="protein sequence ID" value="MXQ07333.1"/>
    <property type="molecule type" value="Genomic_DNA"/>
</dbReference>
<comment type="similarity">
    <text evidence="1">Belongs to the class-II fumarase/aspartase family.</text>
</comment>
<dbReference type="InterPro" id="IPR022761">
    <property type="entry name" value="Fumarate_lyase_N"/>
</dbReference>
<evidence type="ECO:0000259" key="2">
    <source>
        <dbReference type="Pfam" id="PF00206"/>
    </source>
</evidence>
<dbReference type="GO" id="GO:0047472">
    <property type="term" value="F:3-carboxy-cis,cis-muconate cycloisomerase activity"/>
    <property type="evidence" value="ECO:0007669"/>
    <property type="project" value="UniProtKB-EC"/>
</dbReference>
<protein>
    <submittedName>
        <fullName evidence="3">3-carboxy-cis,cis-muconate cycloisomerase</fullName>
        <ecNumber evidence="3">5.5.1.2</ecNumber>
    </submittedName>
</protein>
<proteinExistence type="inferred from homology"/>
<reference evidence="3 4" key="1">
    <citation type="submission" date="2019-12" db="EMBL/GenBank/DDBJ databases">
        <authorList>
            <person name="Lee S.D."/>
        </authorList>
    </citation>
    <scope>NUCLEOTIDE SEQUENCE [LARGE SCALE GENOMIC DNA]</scope>
    <source>
        <strain evidence="3 4">GH1-50</strain>
    </source>
</reference>
<keyword evidence="3" id="KW-0413">Isomerase</keyword>
<dbReference type="PRINTS" id="PR00149">
    <property type="entry name" value="FUMRATELYASE"/>
</dbReference>
<evidence type="ECO:0000313" key="4">
    <source>
        <dbReference type="Proteomes" id="UP000480350"/>
    </source>
</evidence>
<accession>A0A7C9M9K6</accession>
<dbReference type="InterPro" id="IPR008948">
    <property type="entry name" value="L-Aspartase-like"/>
</dbReference>
<keyword evidence="4" id="KW-1185">Reference proteome</keyword>
<gene>
    <name evidence="3" type="ORF">GQ651_05680</name>
</gene>
<dbReference type="EC" id="5.5.1.2" evidence="3"/>
<dbReference type="AlphaFoldDB" id="A0A7C9M9K6"/>
<feature type="domain" description="Fumarate lyase N-terminal" evidence="2">
    <location>
        <begin position="36"/>
        <end position="298"/>
    </location>
</feature>
<dbReference type="InterPro" id="IPR000362">
    <property type="entry name" value="Fumarate_lyase_fam"/>
</dbReference>
<dbReference type="SUPFAM" id="SSF48557">
    <property type="entry name" value="L-aspartase-like"/>
    <property type="match status" value="1"/>
</dbReference>
<dbReference type="Proteomes" id="UP000480350">
    <property type="component" value="Unassembled WGS sequence"/>
</dbReference>
<dbReference type="Gene3D" id="1.20.200.10">
    <property type="entry name" value="Fumarase/aspartase (Central domain)"/>
    <property type="match status" value="1"/>
</dbReference>
<sequence>MVNAFLSTPLWGSLLQDAGTAEAYSAPAFTRRMVAFERAWTQALIDRGIASEEAGQSALAAIDRFDPETSDLASGSERDGVPVPALVRALRAGLEEDAAKAIHSGATSQDVLDTAMMLTVLNCLARFEVQLADIIGQIDSLTDDYGQRALMGRTRMQAALPIRVSDRLAAWRAPLSGALTALPMLVARVGVVQAGGAVGTRDAHGDKADEVVAALATHLGLSVSDVWHSDRSRILDVGHWLTKVVGALGKIGQDMALMAQQGVDEVTLSGAGGSSAMPHKQNPVRAEVLIALARVVAGQQGTLAQALVHEQERSGAAWAIEWMTLPAMFEATGVALATADGLLDQVTSIGADED</sequence>
<organism evidence="3 4">
    <name type="scientific">Kangsaoukella pontilimi</name>
    <dbReference type="NCBI Taxonomy" id="2691042"/>
    <lineage>
        <taxon>Bacteria</taxon>
        <taxon>Pseudomonadati</taxon>
        <taxon>Pseudomonadota</taxon>
        <taxon>Alphaproteobacteria</taxon>
        <taxon>Rhodobacterales</taxon>
        <taxon>Paracoccaceae</taxon>
        <taxon>Kangsaoukella</taxon>
    </lineage>
</organism>
<dbReference type="GO" id="GO:0016829">
    <property type="term" value="F:lyase activity"/>
    <property type="evidence" value="ECO:0007669"/>
    <property type="project" value="UniProtKB-ARBA"/>
</dbReference>
<name>A0A7C9M9K6_9RHOB</name>
<dbReference type="InterPro" id="IPR020557">
    <property type="entry name" value="Fumarate_lyase_CS"/>
</dbReference>
<dbReference type="RefSeq" id="WP_160763210.1">
    <property type="nucleotide sequence ID" value="NZ_WUPT01000001.1"/>
</dbReference>
<evidence type="ECO:0000313" key="3">
    <source>
        <dbReference type="EMBL" id="MXQ07333.1"/>
    </source>
</evidence>
<dbReference type="PROSITE" id="PS00163">
    <property type="entry name" value="FUMARATE_LYASES"/>
    <property type="match status" value="1"/>
</dbReference>
<dbReference type="PANTHER" id="PTHR43172:SF2">
    <property type="entry name" value="ADENYLOSUCCINATE LYASE C-TERMINAL DOMAIN-CONTAINING PROTEIN"/>
    <property type="match status" value="1"/>
</dbReference>
<reference evidence="3 4" key="2">
    <citation type="submission" date="2020-03" db="EMBL/GenBank/DDBJ databases">
        <title>Kangsaoukella pontilimi gen. nov., sp. nov., a new member of the family Rhodobacteraceae isolated from a tidal mudflat.</title>
        <authorList>
            <person name="Kim I.S."/>
        </authorList>
    </citation>
    <scope>NUCLEOTIDE SEQUENCE [LARGE SCALE GENOMIC DNA]</scope>
    <source>
        <strain evidence="3 4">GH1-50</strain>
    </source>
</reference>
<comment type="caution">
    <text evidence="3">The sequence shown here is derived from an EMBL/GenBank/DDBJ whole genome shotgun (WGS) entry which is preliminary data.</text>
</comment>
<dbReference type="NCBIfam" id="NF004631">
    <property type="entry name" value="PRK05975.1"/>
    <property type="match status" value="1"/>
</dbReference>
<evidence type="ECO:0000256" key="1">
    <source>
        <dbReference type="ARBA" id="ARBA00034772"/>
    </source>
</evidence>
<dbReference type="Pfam" id="PF00206">
    <property type="entry name" value="Lyase_1"/>
    <property type="match status" value="1"/>
</dbReference>